<evidence type="ECO:0000313" key="1">
    <source>
        <dbReference type="EMBL" id="KAK3723696.1"/>
    </source>
</evidence>
<accession>A0ACC3NXZ3</accession>
<organism evidence="1 2">
    <name type="scientific">Vermiconidia calcicola</name>
    <dbReference type="NCBI Taxonomy" id="1690605"/>
    <lineage>
        <taxon>Eukaryota</taxon>
        <taxon>Fungi</taxon>
        <taxon>Dikarya</taxon>
        <taxon>Ascomycota</taxon>
        <taxon>Pezizomycotina</taxon>
        <taxon>Dothideomycetes</taxon>
        <taxon>Dothideomycetidae</taxon>
        <taxon>Mycosphaerellales</taxon>
        <taxon>Extremaceae</taxon>
        <taxon>Vermiconidia</taxon>
    </lineage>
</organism>
<reference evidence="1" key="1">
    <citation type="submission" date="2023-07" db="EMBL/GenBank/DDBJ databases">
        <title>Black Yeasts Isolated from many extreme environments.</title>
        <authorList>
            <person name="Coleine C."/>
            <person name="Stajich J.E."/>
            <person name="Selbmann L."/>
        </authorList>
    </citation>
    <scope>NUCLEOTIDE SEQUENCE</scope>
    <source>
        <strain evidence="1">CCFEE 5714</strain>
    </source>
</reference>
<sequence length="160" mass="17974">MDILQSAVFWWGYGCSGSKRLAYLETSKICKSIHEAAEEALWEFYTSRCVIVCLNDRAGKAFIEVQCKSWDKDREQDLLAILNRQISALVKTPIAEVQVIVTTHDKEAHPGLLATIDAALISLERNTDGNIKKSISVDLLQGNTFHYNRSILAKGRSLYI</sequence>
<comment type="caution">
    <text evidence="1">The sequence shown here is derived from an EMBL/GenBank/DDBJ whole genome shotgun (WGS) entry which is preliminary data.</text>
</comment>
<dbReference type="Proteomes" id="UP001281147">
    <property type="component" value="Unassembled WGS sequence"/>
</dbReference>
<name>A0ACC3NXZ3_9PEZI</name>
<protein>
    <submittedName>
        <fullName evidence="1">Uncharacterized protein</fullName>
    </submittedName>
</protein>
<proteinExistence type="predicted"/>
<dbReference type="EMBL" id="JAUTXU010000008">
    <property type="protein sequence ID" value="KAK3723696.1"/>
    <property type="molecule type" value="Genomic_DNA"/>
</dbReference>
<keyword evidence="2" id="KW-1185">Reference proteome</keyword>
<evidence type="ECO:0000313" key="2">
    <source>
        <dbReference type="Proteomes" id="UP001281147"/>
    </source>
</evidence>
<gene>
    <name evidence="1" type="ORF">LTR37_001577</name>
</gene>